<dbReference type="EMBL" id="CGCX01003253">
    <property type="protein sequence ID" value="CFS19519.1"/>
    <property type="molecule type" value="Genomic_DNA"/>
</dbReference>
<evidence type="ECO:0000313" key="3">
    <source>
        <dbReference type="EMBL" id="CFS19519.1"/>
    </source>
</evidence>
<evidence type="ECO:0000256" key="1">
    <source>
        <dbReference type="SAM" id="MobiDB-lite"/>
    </source>
</evidence>
<feature type="compositionally biased region" description="Polar residues" evidence="1">
    <location>
        <begin position="68"/>
        <end position="85"/>
    </location>
</feature>
<evidence type="ECO:0000313" key="6">
    <source>
        <dbReference type="Proteomes" id="UP000046680"/>
    </source>
</evidence>
<dbReference type="AlphaFoldDB" id="A0A0T7LHY2"/>
<evidence type="ECO:0000313" key="7">
    <source>
        <dbReference type="Proteomes" id="UP000048289"/>
    </source>
</evidence>
<evidence type="ECO:0000313" key="4">
    <source>
        <dbReference type="EMBL" id="COW18401.1"/>
    </source>
</evidence>
<protein>
    <submittedName>
        <fullName evidence="4">Uncharacterized protein</fullName>
    </submittedName>
</protein>
<reference evidence="4" key="1">
    <citation type="submission" date="2015-03" db="EMBL/GenBank/DDBJ databases">
        <authorList>
            <person name="Murphy D."/>
        </authorList>
    </citation>
    <scope>NUCLEOTIDE SEQUENCE [LARGE SCALE GENOMIC DNA]</scope>
    <source>
        <strain evidence="4">K00500041</strain>
    </source>
</reference>
<dbReference type="Proteomes" id="UP000048289">
    <property type="component" value="Unassembled WGS sequence"/>
</dbReference>
<dbReference type="EMBL" id="CFOE01000407">
    <property type="protein sequence ID" value="CFE41199.1"/>
    <property type="molecule type" value="Genomic_DNA"/>
</dbReference>
<gene>
    <name evidence="3" type="ORF">ERS007657_04500</name>
    <name evidence="2" type="ORF">ERS007681_02799</name>
    <name evidence="4" type="ORF">ERS007703_02989</name>
</gene>
<name>A0A0T7LHY2_MYCTX</name>
<sequence length="99" mass="10594">MPRSGESGRPGGLAMPCATSMRKPSTPRSSQKRSVFSKSSRISGLSQFRSGCSVSKRCRYHWPGLPSGSRTRVQAGPPNTDSQLFGGSDPSGPRPSRKK</sequence>
<dbReference type="EMBL" id="CSAE01000369">
    <property type="protein sequence ID" value="COW18401.1"/>
    <property type="molecule type" value="Genomic_DNA"/>
</dbReference>
<evidence type="ECO:0000313" key="2">
    <source>
        <dbReference type="EMBL" id="CFE41199.1"/>
    </source>
</evidence>
<feature type="region of interest" description="Disordered" evidence="1">
    <location>
        <begin position="63"/>
        <end position="99"/>
    </location>
</feature>
<accession>A0A0T7LHY2</accession>
<dbReference type="Proteomes" id="UP000038802">
    <property type="component" value="Unassembled WGS sequence"/>
</dbReference>
<evidence type="ECO:0000313" key="5">
    <source>
        <dbReference type="Proteomes" id="UP000038802"/>
    </source>
</evidence>
<organism evidence="4 5">
    <name type="scientific">Mycobacterium tuberculosis</name>
    <dbReference type="NCBI Taxonomy" id="1773"/>
    <lineage>
        <taxon>Bacteria</taxon>
        <taxon>Bacillati</taxon>
        <taxon>Actinomycetota</taxon>
        <taxon>Actinomycetes</taxon>
        <taxon>Mycobacteriales</taxon>
        <taxon>Mycobacteriaceae</taxon>
        <taxon>Mycobacterium</taxon>
        <taxon>Mycobacterium tuberculosis complex</taxon>
    </lineage>
</organism>
<dbReference type="Proteomes" id="UP000046680">
    <property type="component" value="Unassembled WGS sequence"/>
</dbReference>
<feature type="compositionally biased region" description="Low complexity" evidence="1">
    <location>
        <begin position="28"/>
        <end position="41"/>
    </location>
</feature>
<feature type="region of interest" description="Disordered" evidence="1">
    <location>
        <begin position="1"/>
        <end position="48"/>
    </location>
</feature>
<proteinExistence type="predicted"/>
<reference evidence="5 6" key="2">
    <citation type="submission" date="2015-03" db="EMBL/GenBank/DDBJ databases">
        <authorList>
            <consortium name="Pathogen Informatics"/>
        </authorList>
    </citation>
    <scope>NUCLEOTIDE SEQUENCE [LARGE SCALE GENOMIC DNA]</scope>
    <source>
        <strain evidence="3 6">C09601061</strain>
        <strain evidence="2 7">G09901357</strain>
        <strain evidence="5">K00500041</strain>
    </source>
</reference>